<keyword evidence="7" id="KW-0408">Iron</keyword>
<proteinExistence type="inferred from homology"/>
<comment type="similarity">
    <text evidence="9">Belongs to the sterol desaturase family. TMEM195 subfamily.</text>
</comment>
<dbReference type="PANTHER" id="PTHR21624">
    <property type="entry name" value="STEROL DESATURASE-RELATED PROTEIN"/>
    <property type="match status" value="1"/>
</dbReference>
<evidence type="ECO:0000256" key="5">
    <source>
        <dbReference type="ARBA" id="ARBA00022989"/>
    </source>
</evidence>
<evidence type="ECO:0000256" key="12">
    <source>
        <dbReference type="ARBA" id="ARBA00047556"/>
    </source>
</evidence>
<feature type="domain" description="Fatty acid hydroxylase" evidence="14">
    <location>
        <begin position="119"/>
        <end position="251"/>
    </location>
</feature>
<organism evidence="16 17">
    <name type="scientific">Ditylenchus dipsaci</name>
    <dbReference type="NCBI Taxonomy" id="166011"/>
    <lineage>
        <taxon>Eukaryota</taxon>
        <taxon>Metazoa</taxon>
        <taxon>Ecdysozoa</taxon>
        <taxon>Nematoda</taxon>
        <taxon>Chromadorea</taxon>
        <taxon>Rhabditida</taxon>
        <taxon>Tylenchina</taxon>
        <taxon>Tylenchomorpha</taxon>
        <taxon>Sphaerularioidea</taxon>
        <taxon>Anguinidae</taxon>
        <taxon>Anguininae</taxon>
        <taxon>Ditylenchus</taxon>
    </lineage>
</organism>
<comment type="catalytic activity">
    <reaction evidence="12">
        <text>1-O-(1,2-saturated-alkyl)-sn-glycerol + (6R)-L-erythro-5,6,7,8-tetrahydrobiopterin + O2 = a 1-(1-hydroxyalkyl)-sn-glycerol + (6R)-L-erythro-6,7-dihydrobiopterin + H2O</text>
        <dbReference type="Rhea" id="RHEA:36255"/>
        <dbReference type="ChEBI" id="CHEBI:15377"/>
        <dbReference type="ChEBI" id="CHEBI:15379"/>
        <dbReference type="ChEBI" id="CHEBI:43120"/>
        <dbReference type="ChEBI" id="CHEBI:59560"/>
        <dbReference type="ChEBI" id="CHEBI:73418"/>
        <dbReference type="ChEBI" id="CHEBI:83957"/>
        <dbReference type="EC" id="1.14.16.5"/>
    </reaction>
</comment>
<dbReference type="GO" id="GO:0006643">
    <property type="term" value="P:membrane lipid metabolic process"/>
    <property type="evidence" value="ECO:0007669"/>
    <property type="project" value="TreeGrafter"/>
</dbReference>
<keyword evidence="8 13" id="KW-0472">Membrane</keyword>
<comment type="cofactor">
    <cofactor evidence="1">
        <name>Fe cation</name>
        <dbReference type="ChEBI" id="CHEBI:24875"/>
    </cofactor>
</comment>
<dbReference type="WBParaSite" id="jg15269">
    <property type="protein sequence ID" value="jg15269"/>
    <property type="gene ID" value="jg15269"/>
</dbReference>
<evidence type="ECO:0000256" key="6">
    <source>
        <dbReference type="ARBA" id="ARBA00023002"/>
    </source>
</evidence>
<keyword evidence="16" id="KW-1185">Reference proteome</keyword>
<evidence type="ECO:0000256" key="10">
    <source>
        <dbReference type="ARBA" id="ARBA00039026"/>
    </source>
</evidence>
<evidence type="ECO:0000256" key="2">
    <source>
        <dbReference type="ARBA" id="ARBA00004477"/>
    </source>
</evidence>
<evidence type="ECO:0000313" key="16">
    <source>
        <dbReference type="Proteomes" id="UP000887574"/>
    </source>
</evidence>
<evidence type="ECO:0000259" key="14">
    <source>
        <dbReference type="Pfam" id="PF04116"/>
    </source>
</evidence>
<accession>A0A915D3T5</accession>
<protein>
    <recommendedName>
        <fullName evidence="11">Alkylglycerol monooxygenase</fullName>
        <ecNumber evidence="10">1.14.16.5</ecNumber>
    </recommendedName>
</protein>
<dbReference type="EC" id="1.14.16.5" evidence="10"/>
<dbReference type="Pfam" id="PF04116">
    <property type="entry name" value="FA_hydroxylase"/>
    <property type="match status" value="1"/>
</dbReference>
<feature type="transmembrane region" description="Helical" evidence="13">
    <location>
        <begin position="360"/>
        <end position="380"/>
    </location>
</feature>
<sequence length="539" mass="62422">MATIFSLSANTSFIDRLFTNTSLSSRLLHRLDLTNLRHIFYLITPYETSVSSLDQVPNYNIQVSAWWMTLIFLEFVLLYLSGHEDRFALNDSMTSIFAGMLSQCFKFGGELPWDSPWTWLLCFVFQDFVYYLGHRAIHECGFFWGLHTIHHSSEYYNLSTALRQAAIQDLGLAAYDVLQAFCIPPPIFLVHRYFSEIFQFWMHTSLLGSLGPLGYILNTPSHHRVHHGRNAYCIDRNFGGVLIIWDRMFHTFEAEREDDPPVYGLITNEKTFNQLWLQFHTLKELLLDKWRLKKGGKGKDADEPVFKGVTGKLKALFYPPGYVPGVQVFPFFHWFSLTDHTVGVPQIEYPVIKYNPPLQWWIKAYCLVHFLLLLSIFLHFEYDRGDLDYWDFCLKLTFFVCTMQSFGAFFDNLPYAPFLEIFRCIGVIGFYAAKILLDKHGFLPNRIFMLVIFISSSLLWIGYTTTTVVLNSSRVQSADANVESCEQKKSDVLTFPVTEQPNKVQMTESSQHIVPPIVDNSKHATFLSYEKKQAKKGNV</sequence>
<evidence type="ECO:0000256" key="11">
    <source>
        <dbReference type="ARBA" id="ARBA00040992"/>
    </source>
</evidence>
<evidence type="ECO:0000256" key="8">
    <source>
        <dbReference type="ARBA" id="ARBA00023136"/>
    </source>
</evidence>
<evidence type="ECO:0000256" key="4">
    <source>
        <dbReference type="ARBA" id="ARBA00022824"/>
    </source>
</evidence>
<keyword evidence="6" id="KW-0560">Oxidoreductase</keyword>
<evidence type="ECO:0000256" key="7">
    <source>
        <dbReference type="ARBA" id="ARBA00023004"/>
    </source>
</evidence>
<feature type="transmembrane region" description="Helical" evidence="13">
    <location>
        <begin position="415"/>
        <end position="433"/>
    </location>
</feature>
<evidence type="ECO:0000256" key="1">
    <source>
        <dbReference type="ARBA" id="ARBA00001962"/>
    </source>
</evidence>
<dbReference type="GO" id="GO:0005506">
    <property type="term" value="F:iron ion binding"/>
    <property type="evidence" value="ECO:0007669"/>
    <property type="project" value="InterPro"/>
</dbReference>
<dbReference type="GO" id="GO:0008610">
    <property type="term" value="P:lipid biosynthetic process"/>
    <property type="evidence" value="ECO:0007669"/>
    <property type="project" value="InterPro"/>
</dbReference>
<comment type="subcellular location">
    <subcellularLocation>
        <location evidence="2">Endoplasmic reticulum membrane</location>
        <topology evidence="2">Multi-pass membrane protein</topology>
    </subcellularLocation>
</comment>
<keyword evidence="5 13" id="KW-1133">Transmembrane helix</keyword>
<evidence type="ECO:0000256" key="3">
    <source>
        <dbReference type="ARBA" id="ARBA00022692"/>
    </source>
</evidence>
<keyword evidence="3 13" id="KW-0812">Transmembrane</keyword>
<feature type="domain" description="Alkylglycerol monooxygenase C-terminal" evidence="15">
    <location>
        <begin position="363"/>
        <end position="436"/>
    </location>
</feature>
<dbReference type="InterPro" id="IPR006694">
    <property type="entry name" value="Fatty_acid_hydroxylase"/>
</dbReference>
<dbReference type="Proteomes" id="UP000887574">
    <property type="component" value="Unplaced"/>
</dbReference>
<evidence type="ECO:0000256" key="13">
    <source>
        <dbReference type="SAM" id="Phobius"/>
    </source>
</evidence>
<name>A0A915D3T5_9BILA</name>
<dbReference type="InterPro" id="IPR051689">
    <property type="entry name" value="Sterol_desaturase/TMEM195"/>
</dbReference>
<dbReference type="AlphaFoldDB" id="A0A915D3T5"/>
<dbReference type="GO" id="GO:0050479">
    <property type="term" value="F:glyceryl-ether monooxygenase activity"/>
    <property type="evidence" value="ECO:0007669"/>
    <property type="project" value="UniProtKB-EC"/>
</dbReference>
<dbReference type="InterPro" id="IPR056853">
    <property type="entry name" value="AGMP_C"/>
</dbReference>
<evidence type="ECO:0000256" key="9">
    <source>
        <dbReference type="ARBA" id="ARBA00038190"/>
    </source>
</evidence>
<feature type="transmembrane region" description="Helical" evidence="13">
    <location>
        <begin position="445"/>
        <end position="463"/>
    </location>
</feature>
<keyword evidence="4" id="KW-0256">Endoplasmic reticulum</keyword>
<dbReference type="Pfam" id="PF24858">
    <property type="entry name" value="AGMP_C"/>
    <property type="match status" value="1"/>
</dbReference>
<feature type="transmembrane region" description="Helical" evidence="13">
    <location>
        <begin position="316"/>
        <end position="335"/>
    </location>
</feature>
<dbReference type="PANTHER" id="PTHR21624:SF4">
    <property type="entry name" value="ALKYLGLYCEROL MONOOXYGENASE"/>
    <property type="match status" value="1"/>
</dbReference>
<evidence type="ECO:0000313" key="17">
    <source>
        <dbReference type="WBParaSite" id="jg15269"/>
    </source>
</evidence>
<dbReference type="GO" id="GO:0005789">
    <property type="term" value="C:endoplasmic reticulum membrane"/>
    <property type="evidence" value="ECO:0007669"/>
    <property type="project" value="UniProtKB-SubCell"/>
</dbReference>
<reference evidence="17" key="1">
    <citation type="submission" date="2022-11" db="UniProtKB">
        <authorList>
            <consortium name="WormBaseParasite"/>
        </authorList>
    </citation>
    <scope>IDENTIFICATION</scope>
</reference>
<evidence type="ECO:0000259" key="15">
    <source>
        <dbReference type="Pfam" id="PF24858"/>
    </source>
</evidence>